<organism evidence="6 7">
    <name type="scientific">Spodoptera frugiperda</name>
    <name type="common">Fall armyworm</name>
    <dbReference type="NCBI Taxonomy" id="7108"/>
    <lineage>
        <taxon>Eukaryota</taxon>
        <taxon>Metazoa</taxon>
        <taxon>Ecdysozoa</taxon>
        <taxon>Arthropoda</taxon>
        <taxon>Hexapoda</taxon>
        <taxon>Insecta</taxon>
        <taxon>Pterygota</taxon>
        <taxon>Neoptera</taxon>
        <taxon>Endopterygota</taxon>
        <taxon>Lepidoptera</taxon>
        <taxon>Glossata</taxon>
        <taxon>Ditrysia</taxon>
        <taxon>Noctuoidea</taxon>
        <taxon>Noctuidae</taxon>
        <taxon>Amphipyrinae</taxon>
        <taxon>Spodoptera</taxon>
    </lineage>
</organism>
<keyword evidence="7" id="KW-0560">Oxidoreductase</keyword>
<dbReference type="GeneID" id="118262505"/>
<dbReference type="GO" id="GO:0046872">
    <property type="term" value="F:metal ion binding"/>
    <property type="evidence" value="ECO:0007669"/>
    <property type="project" value="UniProtKB-KW"/>
</dbReference>
<dbReference type="OrthoDB" id="445007at2759"/>
<keyword evidence="2" id="KW-0479">Metal-binding</keyword>
<dbReference type="Pfam" id="PF05721">
    <property type="entry name" value="PhyH"/>
    <property type="match status" value="1"/>
</dbReference>
<dbReference type="InterPro" id="IPR008775">
    <property type="entry name" value="Phytyl_CoA_dOase-like"/>
</dbReference>
<feature type="compositionally biased region" description="Basic and acidic residues" evidence="5">
    <location>
        <begin position="303"/>
        <end position="314"/>
    </location>
</feature>
<accession>A0A9R0CUN6</accession>
<evidence type="ECO:0000313" key="6">
    <source>
        <dbReference type="Proteomes" id="UP000829999"/>
    </source>
</evidence>
<evidence type="ECO:0000313" key="7">
    <source>
        <dbReference type="RefSeq" id="XP_035429825.2"/>
    </source>
</evidence>
<dbReference type="RefSeq" id="XP_035429825.2">
    <property type="nucleotide sequence ID" value="XM_035573932.2"/>
</dbReference>
<feature type="region of interest" description="Disordered" evidence="5">
    <location>
        <begin position="280"/>
        <end position="337"/>
    </location>
</feature>
<gene>
    <name evidence="7" type="primary">LOC118262505</name>
</gene>
<evidence type="ECO:0000256" key="4">
    <source>
        <dbReference type="ARBA" id="ARBA00038356"/>
    </source>
</evidence>
<dbReference type="GO" id="GO:0051213">
    <property type="term" value="F:dioxygenase activity"/>
    <property type="evidence" value="ECO:0007669"/>
    <property type="project" value="UniProtKB-KW"/>
</dbReference>
<dbReference type="PANTHER" id="PTHR20883">
    <property type="entry name" value="PHYTANOYL-COA DIOXYGENASE DOMAIN CONTAINING 1"/>
    <property type="match status" value="1"/>
</dbReference>
<dbReference type="SUPFAM" id="SSF51197">
    <property type="entry name" value="Clavaminate synthase-like"/>
    <property type="match status" value="1"/>
</dbReference>
<evidence type="ECO:0000256" key="2">
    <source>
        <dbReference type="ARBA" id="ARBA00022723"/>
    </source>
</evidence>
<feature type="compositionally biased region" description="Polar residues" evidence="5">
    <location>
        <begin position="327"/>
        <end position="337"/>
    </location>
</feature>
<keyword evidence="3" id="KW-0408">Iron</keyword>
<comment type="similarity">
    <text evidence="4">Belongs to the PhyH family. PHYHD1 subfamily.</text>
</comment>
<comment type="cofactor">
    <cofactor evidence="1">
        <name>Fe cation</name>
        <dbReference type="ChEBI" id="CHEBI:24875"/>
    </cofactor>
</comment>
<sequence>MTPDEISQKMDEDGFVVIKDFLTPSECDKMVAAGLDFTKNLPPKEQRNVFTTVDGEKKQMQDEYFLTSNDVIRCFFEDAAVGPDGELTVDPSISLNKVGHALHYQHPIFRYYTYCDRVKEVAKALGFKEPAVVQSMYIYKNPGIGGEVIPHQDITYLHTAPVAPVGFWIALEDATVENGCLWMVPGSHKSGIHRRLTRNSDKDSKELLIYDTPAPDYPESGFVPVPVSKGTCILLHGNVVHRSAHNHSSNGRPAYTFHIVEKQDNQYSADNWLQEGERASNGHLTPTVSSPQASPMEVVNRLPPHDADDRRVYGETEILTPSREQAIKSSQIKPEDL</sequence>
<feature type="compositionally biased region" description="Polar residues" evidence="5">
    <location>
        <begin position="282"/>
        <end position="293"/>
    </location>
</feature>
<evidence type="ECO:0000256" key="3">
    <source>
        <dbReference type="ARBA" id="ARBA00023004"/>
    </source>
</evidence>
<keyword evidence="6" id="KW-1185">Reference proteome</keyword>
<reference evidence="7" key="1">
    <citation type="submission" date="2025-08" db="UniProtKB">
        <authorList>
            <consortium name="RefSeq"/>
        </authorList>
    </citation>
    <scope>IDENTIFICATION</scope>
    <source>
        <tissue evidence="7">Whole larval tissue</tissue>
    </source>
</reference>
<dbReference type="PANTHER" id="PTHR20883:SF15">
    <property type="entry name" value="PHYTANOYL-COA DIOXYGENASE DOMAIN-CONTAINING PROTEIN 1"/>
    <property type="match status" value="1"/>
</dbReference>
<name>A0A9R0CUN6_SPOFR</name>
<dbReference type="AlphaFoldDB" id="A0A9R0CUN6"/>
<dbReference type="Gene3D" id="2.60.120.620">
    <property type="entry name" value="q2cbj1_9rhob like domain"/>
    <property type="match status" value="1"/>
</dbReference>
<dbReference type="Proteomes" id="UP000829999">
    <property type="component" value="Chromosome 25"/>
</dbReference>
<proteinExistence type="inferred from homology"/>
<keyword evidence="7" id="KW-0223">Dioxygenase</keyword>
<evidence type="ECO:0000256" key="1">
    <source>
        <dbReference type="ARBA" id="ARBA00001962"/>
    </source>
</evidence>
<evidence type="ECO:0000256" key="5">
    <source>
        <dbReference type="SAM" id="MobiDB-lite"/>
    </source>
</evidence>
<protein>
    <submittedName>
        <fullName evidence="7">Phytanoyl-CoA dioxygenase domain-containing protein 1</fullName>
    </submittedName>
</protein>